<keyword evidence="14" id="KW-1185">Reference proteome</keyword>
<organism evidence="13 14">
    <name type="scientific">Mycena rosella</name>
    <name type="common">Pink bonnet</name>
    <name type="synonym">Agaricus rosellus</name>
    <dbReference type="NCBI Taxonomy" id="1033263"/>
    <lineage>
        <taxon>Eukaryota</taxon>
        <taxon>Fungi</taxon>
        <taxon>Dikarya</taxon>
        <taxon>Basidiomycota</taxon>
        <taxon>Agaricomycotina</taxon>
        <taxon>Agaricomycetes</taxon>
        <taxon>Agaricomycetidae</taxon>
        <taxon>Agaricales</taxon>
        <taxon>Marasmiineae</taxon>
        <taxon>Mycenaceae</taxon>
        <taxon>Mycena</taxon>
    </lineage>
</organism>
<dbReference type="CDD" id="cd08761">
    <property type="entry name" value="Cyt_b561_CYB561D2_like"/>
    <property type="match status" value="1"/>
</dbReference>
<evidence type="ECO:0000313" key="13">
    <source>
        <dbReference type="EMBL" id="KAJ7702370.1"/>
    </source>
</evidence>
<dbReference type="InterPro" id="IPR006593">
    <property type="entry name" value="Cyt_b561/ferric_Rdtase_TM"/>
</dbReference>
<feature type="transmembrane region" description="Helical" evidence="11">
    <location>
        <begin position="163"/>
        <end position="189"/>
    </location>
</feature>
<keyword evidence="8 11" id="KW-1133">Transmembrane helix</keyword>
<keyword evidence="7" id="KW-0249">Electron transport</keyword>
<keyword evidence="4" id="KW-0349">Heme</keyword>
<evidence type="ECO:0000256" key="6">
    <source>
        <dbReference type="ARBA" id="ARBA00022723"/>
    </source>
</evidence>
<evidence type="ECO:0000256" key="2">
    <source>
        <dbReference type="ARBA" id="ARBA00004141"/>
    </source>
</evidence>
<feature type="transmembrane region" description="Helical" evidence="11">
    <location>
        <begin position="201"/>
        <end position="223"/>
    </location>
</feature>
<sequence length="260" mass="28568">MARPRSRTRTPAMASDPNAEDYELLLPAEQSGELSKARGQEDQLASEGRKGDTVAMYLALSGAALFMTITWVIVLVNSPLNWGWFAFHPLLQSLAMFLFTYGILTLQPTSQPKTKAAGLARHQYAILLAGFPAIFLGTSAVWYNKFAEGASHFKSWHGKLGIISLGWICIQVLLGGGSVWFGGAAFGGGSKAKAIWKYHRLSGYVLFGLLTFTSHLGGGWSNWGNKYSPLSMRIVAYWIALVACISGLYMRLRPSKMKFY</sequence>
<gene>
    <name evidence="13" type="ORF">B0H17DRAFT_143101</name>
</gene>
<dbReference type="SMART" id="SM00665">
    <property type="entry name" value="B561"/>
    <property type="match status" value="1"/>
</dbReference>
<keyword evidence="6" id="KW-0479">Metal-binding</keyword>
<feature type="domain" description="Cytochrome b561" evidence="12">
    <location>
        <begin position="87"/>
        <end position="218"/>
    </location>
</feature>
<evidence type="ECO:0000256" key="5">
    <source>
        <dbReference type="ARBA" id="ARBA00022692"/>
    </source>
</evidence>
<protein>
    <recommendedName>
        <fullName evidence="12">Cytochrome b561 domain-containing protein</fullName>
    </recommendedName>
</protein>
<dbReference type="GO" id="GO:0140575">
    <property type="term" value="F:transmembrane monodehydroascorbate reductase activity"/>
    <property type="evidence" value="ECO:0007669"/>
    <property type="project" value="InterPro"/>
</dbReference>
<evidence type="ECO:0000256" key="7">
    <source>
        <dbReference type="ARBA" id="ARBA00022982"/>
    </source>
</evidence>
<accession>A0AAD7DZC3</accession>
<evidence type="ECO:0000256" key="10">
    <source>
        <dbReference type="ARBA" id="ARBA00023136"/>
    </source>
</evidence>
<comment type="caution">
    <text evidence="13">The sequence shown here is derived from an EMBL/GenBank/DDBJ whole genome shotgun (WGS) entry which is preliminary data.</text>
</comment>
<dbReference type="Gene3D" id="1.20.120.1770">
    <property type="match status" value="1"/>
</dbReference>
<evidence type="ECO:0000256" key="4">
    <source>
        <dbReference type="ARBA" id="ARBA00022617"/>
    </source>
</evidence>
<feature type="transmembrane region" description="Helical" evidence="11">
    <location>
        <begin position="235"/>
        <end position="252"/>
    </location>
</feature>
<keyword evidence="9" id="KW-0408">Iron</keyword>
<keyword evidence="5 11" id="KW-0812">Transmembrane</keyword>
<evidence type="ECO:0000256" key="9">
    <source>
        <dbReference type="ARBA" id="ARBA00023004"/>
    </source>
</evidence>
<evidence type="ECO:0000313" key="14">
    <source>
        <dbReference type="Proteomes" id="UP001221757"/>
    </source>
</evidence>
<evidence type="ECO:0000256" key="3">
    <source>
        <dbReference type="ARBA" id="ARBA00022448"/>
    </source>
</evidence>
<feature type="transmembrane region" description="Helical" evidence="11">
    <location>
        <begin position="82"/>
        <end position="104"/>
    </location>
</feature>
<dbReference type="Pfam" id="PF03188">
    <property type="entry name" value="Cytochrom_B561"/>
    <property type="match status" value="1"/>
</dbReference>
<name>A0AAD7DZC3_MYCRO</name>
<proteinExistence type="predicted"/>
<comment type="subcellular location">
    <subcellularLocation>
        <location evidence="2">Membrane</location>
        <topology evidence="2">Multi-pass membrane protein</topology>
    </subcellularLocation>
</comment>
<dbReference type="GO" id="GO:0046872">
    <property type="term" value="F:metal ion binding"/>
    <property type="evidence" value="ECO:0007669"/>
    <property type="project" value="UniProtKB-KW"/>
</dbReference>
<evidence type="ECO:0000256" key="11">
    <source>
        <dbReference type="SAM" id="Phobius"/>
    </source>
</evidence>
<keyword evidence="10 11" id="KW-0472">Membrane</keyword>
<evidence type="ECO:0000256" key="1">
    <source>
        <dbReference type="ARBA" id="ARBA00001970"/>
    </source>
</evidence>
<evidence type="ECO:0000256" key="8">
    <source>
        <dbReference type="ARBA" id="ARBA00022989"/>
    </source>
</evidence>
<dbReference type="GO" id="GO:0016020">
    <property type="term" value="C:membrane"/>
    <property type="evidence" value="ECO:0007669"/>
    <property type="project" value="UniProtKB-SubCell"/>
</dbReference>
<dbReference type="AlphaFoldDB" id="A0AAD7DZC3"/>
<dbReference type="EMBL" id="JARKIE010000015">
    <property type="protein sequence ID" value="KAJ7702370.1"/>
    <property type="molecule type" value="Genomic_DNA"/>
</dbReference>
<reference evidence="13" key="1">
    <citation type="submission" date="2023-03" db="EMBL/GenBank/DDBJ databases">
        <title>Massive genome expansion in bonnet fungi (Mycena s.s.) driven by repeated elements and novel gene families across ecological guilds.</title>
        <authorList>
            <consortium name="Lawrence Berkeley National Laboratory"/>
            <person name="Harder C.B."/>
            <person name="Miyauchi S."/>
            <person name="Viragh M."/>
            <person name="Kuo A."/>
            <person name="Thoen E."/>
            <person name="Andreopoulos B."/>
            <person name="Lu D."/>
            <person name="Skrede I."/>
            <person name="Drula E."/>
            <person name="Henrissat B."/>
            <person name="Morin E."/>
            <person name="Kohler A."/>
            <person name="Barry K."/>
            <person name="LaButti K."/>
            <person name="Morin E."/>
            <person name="Salamov A."/>
            <person name="Lipzen A."/>
            <person name="Mereny Z."/>
            <person name="Hegedus B."/>
            <person name="Baldrian P."/>
            <person name="Stursova M."/>
            <person name="Weitz H."/>
            <person name="Taylor A."/>
            <person name="Grigoriev I.V."/>
            <person name="Nagy L.G."/>
            <person name="Martin F."/>
            <person name="Kauserud H."/>
        </authorList>
    </citation>
    <scope>NUCLEOTIDE SEQUENCE</scope>
    <source>
        <strain evidence="13">CBHHK067</strain>
    </source>
</reference>
<evidence type="ECO:0000259" key="12">
    <source>
        <dbReference type="SMART" id="SM00665"/>
    </source>
</evidence>
<comment type="cofactor">
    <cofactor evidence="1">
        <name>heme b</name>
        <dbReference type="ChEBI" id="CHEBI:60344"/>
    </cofactor>
</comment>
<feature type="transmembrane region" description="Helical" evidence="11">
    <location>
        <begin position="54"/>
        <end position="76"/>
    </location>
</feature>
<keyword evidence="3" id="KW-0813">Transport</keyword>
<dbReference type="InterPro" id="IPR045150">
    <property type="entry name" value="CYB561D1/2"/>
</dbReference>
<dbReference type="PANTHER" id="PTHR15422:SF45">
    <property type="entry name" value="CYTOCHROME B561 DOMAIN-CONTAINING PROTEIN"/>
    <property type="match status" value="1"/>
</dbReference>
<dbReference type="PANTHER" id="PTHR15422">
    <property type="entry name" value="OS05G0565100 PROTEIN"/>
    <property type="match status" value="1"/>
</dbReference>
<dbReference type="Proteomes" id="UP001221757">
    <property type="component" value="Unassembled WGS sequence"/>
</dbReference>
<feature type="transmembrane region" description="Helical" evidence="11">
    <location>
        <begin position="124"/>
        <end position="143"/>
    </location>
</feature>